<dbReference type="Proteomes" id="UP000535890">
    <property type="component" value="Unassembled WGS sequence"/>
</dbReference>
<dbReference type="RefSeq" id="WP_343054408.1">
    <property type="nucleotide sequence ID" value="NZ_BAABHP010000032.1"/>
</dbReference>
<organism evidence="2 3">
    <name type="scientific">Actinomycetospora corticicola</name>
    <dbReference type="NCBI Taxonomy" id="663602"/>
    <lineage>
        <taxon>Bacteria</taxon>
        <taxon>Bacillati</taxon>
        <taxon>Actinomycetota</taxon>
        <taxon>Actinomycetes</taxon>
        <taxon>Pseudonocardiales</taxon>
        <taxon>Pseudonocardiaceae</taxon>
        <taxon>Actinomycetospora</taxon>
    </lineage>
</organism>
<dbReference type="AlphaFoldDB" id="A0A7Y9J8X1"/>
<comment type="caution">
    <text evidence="2">The sequence shown here is derived from an EMBL/GenBank/DDBJ whole genome shotgun (WGS) entry which is preliminary data.</text>
</comment>
<gene>
    <name evidence="2" type="ORF">BJ983_005815</name>
</gene>
<sequence>MPLCRTSSAGSPCRAHSPAPDVEALLRDLRRFRRQGFAINDGRTEAGLTGIGVAVPGPGGAALSIALPTARFRRDRLAEWVAALTSAAERIAGEPG</sequence>
<evidence type="ECO:0000313" key="3">
    <source>
        <dbReference type="Proteomes" id="UP000535890"/>
    </source>
</evidence>
<dbReference type="InterPro" id="IPR050707">
    <property type="entry name" value="HTH_MetabolicPath_Reg"/>
</dbReference>
<dbReference type="InterPro" id="IPR014757">
    <property type="entry name" value="Tscrpt_reg_IclR_C"/>
</dbReference>
<dbReference type="InterPro" id="IPR029016">
    <property type="entry name" value="GAF-like_dom_sf"/>
</dbReference>
<dbReference type="PROSITE" id="PS51078">
    <property type="entry name" value="ICLR_ED"/>
    <property type="match status" value="1"/>
</dbReference>
<dbReference type="GO" id="GO:0003700">
    <property type="term" value="F:DNA-binding transcription factor activity"/>
    <property type="evidence" value="ECO:0007669"/>
    <property type="project" value="TreeGrafter"/>
</dbReference>
<dbReference type="SUPFAM" id="SSF55781">
    <property type="entry name" value="GAF domain-like"/>
    <property type="match status" value="1"/>
</dbReference>
<dbReference type="PANTHER" id="PTHR30136:SF35">
    <property type="entry name" value="HTH-TYPE TRANSCRIPTIONAL REGULATOR RV1719"/>
    <property type="match status" value="1"/>
</dbReference>
<proteinExistence type="predicted"/>
<accession>A0A7Y9J8X1</accession>
<dbReference type="Gene3D" id="3.30.450.40">
    <property type="match status" value="1"/>
</dbReference>
<dbReference type="GO" id="GO:0003677">
    <property type="term" value="F:DNA binding"/>
    <property type="evidence" value="ECO:0007669"/>
    <property type="project" value="UniProtKB-KW"/>
</dbReference>
<dbReference type="GO" id="GO:0045892">
    <property type="term" value="P:negative regulation of DNA-templated transcription"/>
    <property type="evidence" value="ECO:0007669"/>
    <property type="project" value="TreeGrafter"/>
</dbReference>
<dbReference type="Pfam" id="PF01614">
    <property type="entry name" value="IclR_C"/>
    <property type="match status" value="1"/>
</dbReference>
<keyword evidence="3" id="KW-1185">Reference proteome</keyword>
<feature type="domain" description="IclR-ED" evidence="1">
    <location>
        <begin position="1"/>
        <end position="96"/>
    </location>
</feature>
<name>A0A7Y9J8X1_9PSEU</name>
<dbReference type="PANTHER" id="PTHR30136">
    <property type="entry name" value="HELIX-TURN-HELIX TRANSCRIPTIONAL REGULATOR, ICLR FAMILY"/>
    <property type="match status" value="1"/>
</dbReference>
<protein>
    <submittedName>
        <fullName evidence="2">DNA-binding IclR family transcriptional regulator</fullName>
    </submittedName>
</protein>
<reference evidence="2 3" key="1">
    <citation type="submission" date="2020-07" db="EMBL/GenBank/DDBJ databases">
        <title>Sequencing the genomes of 1000 actinobacteria strains.</title>
        <authorList>
            <person name="Klenk H.-P."/>
        </authorList>
    </citation>
    <scope>NUCLEOTIDE SEQUENCE [LARGE SCALE GENOMIC DNA]</scope>
    <source>
        <strain evidence="2 3">DSM 45772</strain>
    </source>
</reference>
<keyword evidence="2" id="KW-0238">DNA-binding</keyword>
<evidence type="ECO:0000313" key="2">
    <source>
        <dbReference type="EMBL" id="NYD39713.1"/>
    </source>
</evidence>
<dbReference type="EMBL" id="JACCBN010000001">
    <property type="protein sequence ID" value="NYD39713.1"/>
    <property type="molecule type" value="Genomic_DNA"/>
</dbReference>
<evidence type="ECO:0000259" key="1">
    <source>
        <dbReference type="PROSITE" id="PS51078"/>
    </source>
</evidence>